<gene>
    <name evidence="2" type="ORF">EAY46_06825</name>
</gene>
<reference evidence="2 3" key="1">
    <citation type="journal article" date="2021" name="PeerJ">
        <title>Analysis of 44 Vibrio anguillarum genomes reveals high genetic diversity.</title>
        <authorList>
            <person name="Hansen M.J."/>
            <person name="Dalsgaard I."/>
        </authorList>
    </citation>
    <scope>NUCLEOTIDE SEQUENCE [LARGE SCALE GENOMIC DNA]</scope>
    <source>
        <strain evidence="2 3">040915-1/1B</strain>
    </source>
</reference>
<dbReference type="Pfam" id="PF13289">
    <property type="entry name" value="SIR2_2"/>
    <property type="match status" value="1"/>
</dbReference>
<dbReference type="RefSeq" id="WP_194662760.1">
    <property type="nucleotide sequence ID" value="NZ_RDPI01000006.1"/>
</dbReference>
<sequence length="287" mass="32731">MIKWPKEVVSDISRRRCVIFLGSGISMNSVNAGGRRPKTWRAFLESALMEINPKAHITKLVKESDYLTACEVIKRELGKEEFTRIVRDEFLTPAYIPAEIHEKIFALDSRIVATPNFDKIYETYANSKANGSIVVKQHYDSDVISSIRDSGRLILKIHGTIDSPNNLIFTRAEYAEARTKYATFYEVLDALALTHTFVFLGCGVNDPDIKLLLEDTLFKHSSSRCHVMLLPKKALHNSVISVIQDTMNLNIIQYSDKDNHKELLESISNLVQLVEAEREELKINMNW</sequence>
<evidence type="ECO:0000256" key="1">
    <source>
        <dbReference type="SAM" id="Coils"/>
    </source>
</evidence>
<organism evidence="2 3">
    <name type="scientific">Vibrio anguillarum</name>
    <name type="common">Listonella anguillarum</name>
    <dbReference type="NCBI Taxonomy" id="55601"/>
    <lineage>
        <taxon>Bacteria</taxon>
        <taxon>Pseudomonadati</taxon>
        <taxon>Pseudomonadota</taxon>
        <taxon>Gammaproteobacteria</taxon>
        <taxon>Vibrionales</taxon>
        <taxon>Vibrionaceae</taxon>
        <taxon>Vibrio</taxon>
    </lineage>
</organism>
<feature type="coiled-coil region" evidence="1">
    <location>
        <begin position="257"/>
        <end position="284"/>
    </location>
</feature>
<accession>A0ABR9Z2V5</accession>
<name>A0ABR9Z2V5_VIBAN</name>
<dbReference type="Proteomes" id="UP000726136">
    <property type="component" value="Unassembled WGS sequence"/>
</dbReference>
<evidence type="ECO:0000313" key="3">
    <source>
        <dbReference type="Proteomes" id="UP000726136"/>
    </source>
</evidence>
<dbReference type="EMBL" id="RDPI01000006">
    <property type="protein sequence ID" value="MBF4372793.1"/>
    <property type="molecule type" value="Genomic_DNA"/>
</dbReference>
<proteinExistence type="predicted"/>
<keyword evidence="1" id="KW-0175">Coiled coil</keyword>
<protein>
    <submittedName>
        <fullName evidence="2">SIR2 family protein</fullName>
    </submittedName>
</protein>
<keyword evidence="3" id="KW-1185">Reference proteome</keyword>
<comment type="caution">
    <text evidence="2">The sequence shown here is derived from an EMBL/GenBank/DDBJ whole genome shotgun (WGS) entry which is preliminary data.</text>
</comment>
<evidence type="ECO:0000313" key="2">
    <source>
        <dbReference type="EMBL" id="MBF4372793.1"/>
    </source>
</evidence>